<dbReference type="CDD" id="cd05233">
    <property type="entry name" value="SDR_c"/>
    <property type="match status" value="1"/>
</dbReference>
<evidence type="ECO:0000313" key="5">
    <source>
        <dbReference type="Proteomes" id="UP001056012"/>
    </source>
</evidence>
<dbReference type="EMBL" id="CP089278">
    <property type="protein sequence ID" value="USP80132.1"/>
    <property type="molecule type" value="Genomic_DNA"/>
</dbReference>
<dbReference type="Gene3D" id="3.40.50.720">
    <property type="entry name" value="NAD(P)-binding Rossmann-like Domain"/>
    <property type="match status" value="1"/>
</dbReference>
<accession>A0A9Q8ZDP3</accession>
<keyword evidence="5" id="KW-1185">Reference proteome</keyword>
<reference evidence="4" key="1">
    <citation type="submission" date="2021-12" db="EMBL/GenBank/DDBJ databases">
        <title>Curvularia clavata genome.</title>
        <authorList>
            <person name="Cao Y."/>
        </authorList>
    </citation>
    <scope>NUCLEOTIDE SEQUENCE</scope>
    <source>
        <strain evidence="4">Yc1106</strain>
    </source>
</reference>
<sequence length="297" mass="32251">MSGNRASQTSDGLFTTERNDTYPYIDSKKVNLKGKNVFITGASKGLGKATAISFAQAGASGIALGARSSLEPVVQEVLQAAKNAGHPEPRISTVSLDVTNRESVDAAAKKVSQDLDGRIDILINNAGYFAELKAIQDIDPDKWWRNYEVNVKGPFLVFRAFHPLLLKSSLKILINVVSVGAIMTLPLSSAYGPSKLATLRITEQINQDNGEGKEGILAIAVHPGGVMTEMGKLLPEELHVLLPDTPQLSGDTLAWLGAERREWLGGRYVSANWDMEELSGKKEEIVKRDLLKMRLAV</sequence>
<protein>
    <recommendedName>
        <fullName evidence="6">Oxidoreductase-like protein</fullName>
    </recommendedName>
</protein>
<dbReference type="GO" id="GO:0016491">
    <property type="term" value="F:oxidoreductase activity"/>
    <property type="evidence" value="ECO:0007669"/>
    <property type="project" value="UniProtKB-KW"/>
</dbReference>
<dbReference type="Pfam" id="PF00106">
    <property type="entry name" value="adh_short"/>
    <property type="match status" value="1"/>
</dbReference>
<dbReference type="PRINTS" id="PR00080">
    <property type="entry name" value="SDRFAMILY"/>
</dbReference>
<organism evidence="4 5">
    <name type="scientific">Curvularia clavata</name>
    <dbReference type="NCBI Taxonomy" id="95742"/>
    <lineage>
        <taxon>Eukaryota</taxon>
        <taxon>Fungi</taxon>
        <taxon>Dikarya</taxon>
        <taxon>Ascomycota</taxon>
        <taxon>Pezizomycotina</taxon>
        <taxon>Dothideomycetes</taxon>
        <taxon>Pleosporomycetidae</taxon>
        <taxon>Pleosporales</taxon>
        <taxon>Pleosporineae</taxon>
        <taxon>Pleosporaceae</taxon>
        <taxon>Curvularia</taxon>
    </lineage>
</organism>
<evidence type="ECO:0000256" key="1">
    <source>
        <dbReference type="ARBA" id="ARBA00006484"/>
    </source>
</evidence>
<evidence type="ECO:0000256" key="2">
    <source>
        <dbReference type="ARBA" id="ARBA00023002"/>
    </source>
</evidence>
<dbReference type="InterPro" id="IPR036291">
    <property type="entry name" value="NAD(P)-bd_dom_sf"/>
</dbReference>
<keyword evidence="2" id="KW-0560">Oxidoreductase</keyword>
<evidence type="ECO:0000256" key="3">
    <source>
        <dbReference type="RuleBase" id="RU000363"/>
    </source>
</evidence>
<proteinExistence type="inferred from homology"/>
<dbReference type="InterPro" id="IPR002347">
    <property type="entry name" value="SDR_fam"/>
</dbReference>
<comment type="similarity">
    <text evidence="1 3">Belongs to the short-chain dehydrogenases/reductases (SDR) family.</text>
</comment>
<dbReference type="Proteomes" id="UP001056012">
    <property type="component" value="Chromosome 5"/>
</dbReference>
<dbReference type="PANTHER" id="PTHR42901:SF1">
    <property type="entry name" value="ALCOHOL DEHYDROGENASE"/>
    <property type="match status" value="1"/>
</dbReference>
<gene>
    <name evidence="4" type="ORF">yc1106_07406</name>
</gene>
<dbReference type="PANTHER" id="PTHR42901">
    <property type="entry name" value="ALCOHOL DEHYDROGENASE"/>
    <property type="match status" value="1"/>
</dbReference>
<evidence type="ECO:0000313" key="4">
    <source>
        <dbReference type="EMBL" id="USP80132.1"/>
    </source>
</evidence>
<dbReference type="VEuPathDB" id="FungiDB:yc1106_07406"/>
<name>A0A9Q8ZDP3_CURCL</name>
<dbReference type="OrthoDB" id="1933717at2759"/>
<dbReference type="AlphaFoldDB" id="A0A9Q8ZDP3"/>
<dbReference type="SUPFAM" id="SSF51735">
    <property type="entry name" value="NAD(P)-binding Rossmann-fold domains"/>
    <property type="match status" value="1"/>
</dbReference>
<evidence type="ECO:0008006" key="6">
    <source>
        <dbReference type="Google" id="ProtNLM"/>
    </source>
</evidence>
<dbReference type="PRINTS" id="PR00081">
    <property type="entry name" value="GDHRDH"/>
</dbReference>